<dbReference type="NCBIfam" id="NF041199">
    <property type="entry name" value="trx7_PDZ_seleno"/>
    <property type="match status" value="1"/>
</dbReference>
<evidence type="ECO:0000313" key="4">
    <source>
        <dbReference type="Proteomes" id="UP000280296"/>
    </source>
</evidence>
<proteinExistence type="predicted"/>
<keyword evidence="1" id="KW-0732">Signal</keyword>
<dbReference type="RefSeq" id="WP_126725476.1">
    <property type="nucleotide sequence ID" value="NZ_RYZH01000019.1"/>
</dbReference>
<dbReference type="PROSITE" id="PS50106">
    <property type="entry name" value="PDZ"/>
    <property type="match status" value="1"/>
</dbReference>
<feature type="signal peptide" evidence="1">
    <location>
        <begin position="1"/>
        <end position="22"/>
    </location>
</feature>
<feature type="domain" description="PDZ" evidence="2">
    <location>
        <begin position="232"/>
        <end position="283"/>
    </location>
</feature>
<dbReference type="OrthoDB" id="259755at2"/>
<dbReference type="EMBL" id="RYZH01000019">
    <property type="protein sequence ID" value="RUL87588.1"/>
    <property type="molecule type" value="Genomic_DNA"/>
</dbReference>
<gene>
    <name evidence="3" type="ORF">TsocGM_11300</name>
</gene>
<dbReference type="Gene3D" id="2.30.42.10">
    <property type="match status" value="2"/>
</dbReference>
<name>A0A432MKC9_9BACT</name>
<dbReference type="Gene3D" id="3.40.30.10">
    <property type="entry name" value="Glutaredoxin"/>
    <property type="match status" value="1"/>
</dbReference>
<dbReference type="Proteomes" id="UP000280296">
    <property type="component" value="Unassembled WGS sequence"/>
</dbReference>
<dbReference type="InterPro" id="IPR041489">
    <property type="entry name" value="PDZ_6"/>
</dbReference>
<dbReference type="Pfam" id="PF13899">
    <property type="entry name" value="Thioredoxin_7"/>
    <property type="match status" value="1"/>
</dbReference>
<dbReference type="Pfam" id="PF13180">
    <property type="entry name" value="PDZ_2"/>
    <property type="match status" value="1"/>
</dbReference>
<accession>A0A432MKC9</accession>
<dbReference type="InterPro" id="IPR036249">
    <property type="entry name" value="Thioredoxin-like_sf"/>
</dbReference>
<keyword evidence="4" id="KW-1185">Reference proteome</keyword>
<feature type="chain" id="PRO_5019162188" evidence="1">
    <location>
        <begin position="23"/>
        <end position="441"/>
    </location>
</feature>
<reference evidence="3 4" key="1">
    <citation type="submission" date="2018-12" db="EMBL/GenBank/DDBJ databases">
        <authorList>
            <person name="Toschakov S.V."/>
        </authorList>
    </citation>
    <scope>NUCLEOTIDE SEQUENCE [LARGE SCALE GENOMIC DNA]</scope>
    <source>
        <strain evidence="3 4">GM2012</strain>
    </source>
</reference>
<dbReference type="SUPFAM" id="SSF52833">
    <property type="entry name" value="Thioredoxin-like"/>
    <property type="match status" value="1"/>
</dbReference>
<evidence type="ECO:0000313" key="3">
    <source>
        <dbReference type="EMBL" id="RUL87588.1"/>
    </source>
</evidence>
<dbReference type="Pfam" id="PF17820">
    <property type="entry name" value="PDZ_6"/>
    <property type="match status" value="1"/>
</dbReference>
<dbReference type="InterPro" id="IPR001478">
    <property type="entry name" value="PDZ"/>
</dbReference>
<dbReference type="SMART" id="SM00228">
    <property type="entry name" value="PDZ"/>
    <property type="match status" value="2"/>
</dbReference>
<dbReference type="AlphaFoldDB" id="A0A432MKC9"/>
<comment type="caution">
    <text evidence="3">The sequence shown here is derived from an EMBL/GenBank/DDBJ whole genome shotgun (WGS) entry which is preliminary data.</text>
</comment>
<protein>
    <submittedName>
        <fullName evidence="3">PDZ domain-containing protein</fullName>
    </submittedName>
</protein>
<evidence type="ECO:0000256" key="1">
    <source>
        <dbReference type="SAM" id="SignalP"/>
    </source>
</evidence>
<dbReference type="SUPFAM" id="SSF50156">
    <property type="entry name" value="PDZ domain-like"/>
    <property type="match status" value="2"/>
</dbReference>
<sequence length="441" mass="48887">MHYCAIVAAVALVATAASPATAQDRDAKVRADRDAFAASLDWIYNDLDEGMAAAREQDKPLLVVVRCIPCEACQEFDDDVARRDPIIRDIMDRFVCVRLVQANTLDLSRLQYDFDQSMAIVFMHPDGTVLGRYGTRSDRHETEDISLHGLRDAMEETLRLYADYEAIRPSLLGKQPPEPDVPTPLQYPSLAGRYGADLDYQGAVAKSCLHCHQVREAERRFYRDAGRPIPDEVLFPYPDPSTIGLKVNPEAMLEVEVVAEGSPAALAGIKVGDRVATLEGQPLVSTADLQWVLHQTPSGPAELAAELDRQGEIIPVTLRLPDDWRTSGNISWRVSSWDLRRQALGGMKLSDLGDEAREDRGLSQDAMALNADHVGQYGEHAIAKRAGLLAGDLIVSFDGLDRRMSESQLFAHVLQNRQPGDRIPLVVLRDGERREFEITLP</sequence>
<organism evidence="3 4">
    <name type="scientific">Tautonia sociabilis</name>
    <dbReference type="NCBI Taxonomy" id="2080755"/>
    <lineage>
        <taxon>Bacteria</taxon>
        <taxon>Pseudomonadati</taxon>
        <taxon>Planctomycetota</taxon>
        <taxon>Planctomycetia</taxon>
        <taxon>Isosphaerales</taxon>
        <taxon>Isosphaeraceae</taxon>
        <taxon>Tautonia</taxon>
    </lineage>
</organism>
<reference evidence="3 4" key="2">
    <citation type="submission" date="2019-01" db="EMBL/GenBank/DDBJ databases">
        <title>Tautonia sociabilis, a novel thermotolerant planctomycete of Isosphaeraceae family, isolated from a 4000 m deep subterranean habitat.</title>
        <authorList>
            <person name="Kovaleva O.L."/>
            <person name="Elcheninov A.G."/>
            <person name="Van Heerden E."/>
            <person name="Toshchakov S.V."/>
            <person name="Novikov A."/>
            <person name="Bonch-Osmolovskaya E.A."/>
            <person name="Kublanov I.V."/>
        </authorList>
    </citation>
    <scope>NUCLEOTIDE SEQUENCE [LARGE SCALE GENOMIC DNA]</scope>
    <source>
        <strain evidence="3 4">GM2012</strain>
    </source>
</reference>
<dbReference type="InterPro" id="IPR036034">
    <property type="entry name" value="PDZ_sf"/>
</dbReference>
<evidence type="ECO:0000259" key="2">
    <source>
        <dbReference type="PROSITE" id="PS50106"/>
    </source>
</evidence>